<dbReference type="SMART" id="SM00312">
    <property type="entry name" value="PX"/>
    <property type="match status" value="1"/>
</dbReference>
<dbReference type="InterPro" id="IPR016137">
    <property type="entry name" value="RGS"/>
</dbReference>
<evidence type="ECO:0000259" key="5">
    <source>
        <dbReference type="PROSITE" id="PS51207"/>
    </source>
</evidence>
<dbReference type="SUPFAM" id="SSF64268">
    <property type="entry name" value="PX domain"/>
    <property type="match status" value="1"/>
</dbReference>
<accession>A0AAX7UXK1</accession>
<dbReference type="GeneTree" id="ENSGT00950000182856"/>
<evidence type="ECO:0000259" key="4">
    <source>
        <dbReference type="PROSITE" id="PS50195"/>
    </source>
</evidence>
<keyword evidence="7" id="KW-1185">Reference proteome</keyword>
<evidence type="ECO:0000256" key="2">
    <source>
        <dbReference type="SAM" id="Phobius"/>
    </source>
</evidence>
<dbReference type="SUPFAM" id="SSF48097">
    <property type="entry name" value="Regulator of G-protein signaling, RGS"/>
    <property type="match status" value="1"/>
</dbReference>
<dbReference type="CDD" id="cd08722">
    <property type="entry name" value="RGS_SNX14"/>
    <property type="match status" value="1"/>
</dbReference>
<dbReference type="Gene3D" id="3.30.1520.10">
    <property type="entry name" value="Phox-like domain"/>
    <property type="match status" value="1"/>
</dbReference>
<evidence type="ECO:0000313" key="6">
    <source>
        <dbReference type="Ensembl" id="ENSACLP00000073527.1"/>
    </source>
</evidence>
<dbReference type="InterPro" id="IPR036305">
    <property type="entry name" value="RGS_sf"/>
</dbReference>
<dbReference type="GO" id="GO:0005770">
    <property type="term" value="C:late endosome"/>
    <property type="evidence" value="ECO:0007669"/>
    <property type="project" value="TreeGrafter"/>
</dbReference>
<reference evidence="6" key="2">
    <citation type="submission" date="2025-08" db="UniProtKB">
        <authorList>
            <consortium name="Ensembl"/>
        </authorList>
    </citation>
    <scope>IDENTIFICATION</scope>
</reference>
<keyword evidence="2" id="KW-0472">Membrane</keyword>
<dbReference type="PROSITE" id="PS50132">
    <property type="entry name" value="RGS"/>
    <property type="match status" value="1"/>
</dbReference>
<evidence type="ECO:0008006" key="8">
    <source>
        <dbReference type="Google" id="ProtNLM"/>
    </source>
</evidence>
<evidence type="ECO:0000256" key="1">
    <source>
        <dbReference type="ARBA" id="ARBA00010883"/>
    </source>
</evidence>
<dbReference type="Proteomes" id="UP000265100">
    <property type="component" value="Chromosome 15"/>
</dbReference>
<organism evidence="6 7">
    <name type="scientific">Astatotilapia calliptera</name>
    <name type="common">Eastern happy</name>
    <name type="synonym">Chromis callipterus</name>
    <dbReference type="NCBI Taxonomy" id="8154"/>
    <lineage>
        <taxon>Eukaryota</taxon>
        <taxon>Metazoa</taxon>
        <taxon>Chordata</taxon>
        <taxon>Craniata</taxon>
        <taxon>Vertebrata</taxon>
        <taxon>Euteleostomi</taxon>
        <taxon>Actinopterygii</taxon>
        <taxon>Neopterygii</taxon>
        <taxon>Teleostei</taxon>
        <taxon>Neoteleostei</taxon>
        <taxon>Acanthomorphata</taxon>
        <taxon>Ovalentaria</taxon>
        <taxon>Cichlomorphae</taxon>
        <taxon>Cichliformes</taxon>
        <taxon>Cichlidae</taxon>
        <taxon>African cichlids</taxon>
        <taxon>Pseudocrenilabrinae</taxon>
        <taxon>Haplochromini</taxon>
        <taxon>Astatotilapia</taxon>
    </lineage>
</organism>
<keyword evidence="2" id="KW-0812">Transmembrane</keyword>
<dbReference type="InterPro" id="IPR001683">
    <property type="entry name" value="PX_dom"/>
</dbReference>
<keyword evidence="2" id="KW-1133">Transmembrane helix</keyword>
<dbReference type="GO" id="GO:0080025">
    <property type="term" value="F:phosphatidylinositol-3,5-bisphosphate binding"/>
    <property type="evidence" value="ECO:0007669"/>
    <property type="project" value="InterPro"/>
</dbReference>
<dbReference type="CDD" id="cd06877">
    <property type="entry name" value="PX_SNX14"/>
    <property type="match status" value="1"/>
</dbReference>
<reference evidence="6" key="1">
    <citation type="submission" date="2018-05" db="EMBL/GenBank/DDBJ databases">
        <authorList>
            <person name="Datahose"/>
        </authorList>
    </citation>
    <scope>NUCLEOTIDE SEQUENCE</scope>
</reference>
<dbReference type="PROSITE" id="PS50195">
    <property type="entry name" value="PX"/>
    <property type="match status" value="1"/>
</dbReference>
<feature type="domain" description="PX" evidence="4">
    <location>
        <begin position="534"/>
        <end position="654"/>
    </location>
</feature>
<protein>
    <recommendedName>
        <fullName evidence="8">Sorting nexin 14</fullName>
    </recommendedName>
</protein>
<reference evidence="6" key="3">
    <citation type="submission" date="2025-09" db="UniProtKB">
        <authorList>
            <consortium name="Ensembl"/>
        </authorList>
    </citation>
    <scope>IDENTIFICATION</scope>
</reference>
<dbReference type="InterPro" id="IPR037436">
    <property type="entry name" value="SNX14_PX"/>
</dbReference>
<dbReference type="PANTHER" id="PTHR22775:SF44">
    <property type="entry name" value="SORTING NEXIN-14"/>
    <property type="match status" value="1"/>
</dbReference>
<feature type="domain" description="PXA" evidence="5">
    <location>
        <begin position="125"/>
        <end position="296"/>
    </location>
</feature>
<sequence length="914" mass="105839">MAGILTCVEDVKRRLKVHVLREAGRQYPLTCFVLVSMLALTVLLNRYIHILMVFWSLLAGFATFYCSLRPETLLPSVLFTAKPRSRQELFPLGHSCAVCGKVKCKRHRPTLLLENYQPWLDLKVHSKVDASVAEVFELVLENFVYPWYRDITDDEACLDELRMTFRFFASVLVRRAQKIDIPAVFADKVMKAAMKHIEIIAKAHQRVKTVDGLQQAALDEYGADLHVALHSRRDELLYLRKLTEMLFPYVMPPKATDCRSLALLLREVMAGSVILPTMDFMADPVSSHMIALSDPPCVVLQVLKLELKEIREQQDLLFRFMNFLKQEGAVHVLQFCLAVEELNDKILRPELSDSELLHLHGEVVHMYETYCLEESIDKISFDPFIVEEIRNVAKGPYTEVVKLQQMRCLFEAYEHVLSLLERVFTPIFCHSDEYFRHLLKGVESPARSSKRNEMKYSVIFRNTSKRGESFGIRGIGSKIKGVFKSTTMEGALLPSSAMNDVDDDMVEEATVVMEDDSPDEPAIPPEPQRNLLAWSITIPYIDFYDDDIKKERILVFSIHVERNDKKNADHEADKWLVQRKYMEFYVLESKLTEFHGPFEDAQLPSKRIIGPKNYEFLLSKREEFEKYLQALLQHPELSNSQLLFDFLSPLVEHQFLDRMLPDRSLPPSFCVRFVTKVFWFFSTGKIFKSVPGKLIKERGQNLERFLQSFVNSCESPKPKPSRPELTIISPTAGNKKLVSNLFKNNGNLSERKHNPNFFAETFTVDGMYDYMMYVGRVVFRMPDWLHHILSAGRILLKSTFEAYMDQYMQLKLEQILQEHRVVSLITQLRDAVFCESSEERTAEAKQARAKQTFEEMMKYLPDFVVKCIGEESKYEGIQLLFDSFQQPLLNKQMTYVLLDIAVLELFPELSKVNS</sequence>
<dbReference type="SMART" id="SM00313">
    <property type="entry name" value="PXA"/>
    <property type="match status" value="1"/>
</dbReference>
<comment type="similarity">
    <text evidence="1">Belongs to the sorting nexin family.</text>
</comment>
<feature type="transmembrane region" description="Helical" evidence="2">
    <location>
        <begin position="51"/>
        <end position="68"/>
    </location>
</feature>
<dbReference type="Pfam" id="PF08628">
    <property type="entry name" value="Nexin_C"/>
    <property type="match status" value="1"/>
</dbReference>
<dbReference type="GO" id="GO:0097352">
    <property type="term" value="P:autophagosome maturation"/>
    <property type="evidence" value="ECO:0007669"/>
    <property type="project" value="TreeGrafter"/>
</dbReference>
<proteinExistence type="inferred from homology"/>
<dbReference type="PANTHER" id="PTHR22775">
    <property type="entry name" value="SORTING NEXIN"/>
    <property type="match status" value="1"/>
</dbReference>
<evidence type="ECO:0000313" key="7">
    <source>
        <dbReference type="Proteomes" id="UP000265100"/>
    </source>
</evidence>
<gene>
    <name evidence="6" type="primary">SNX14</name>
</gene>
<dbReference type="InterPro" id="IPR037892">
    <property type="entry name" value="SNX14_RGS"/>
</dbReference>
<evidence type="ECO:0000259" key="3">
    <source>
        <dbReference type="PROSITE" id="PS50132"/>
    </source>
</evidence>
<dbReference type="Pfam" id="PF00787">
    <property type="entry name" value="PX"/>
    <property type="match status" value="1"/>
</dbReference>
<dbReference type="PROSITE" id="PS51207">
    <property type="entry name" value="PXA"/>
    <property type="match status" value="1"/>
</dbReference>
<dbReference type="InterPro" id="IPR003114">
    <property type="entry name" value="Phox_assoc"/>
</dbReference>
<name>A0AAX7UXK1_ASTCA</name>
<dbReference type="SMART" id="SM00315">
    <property type="entry name" value="RGS"/>
    <property type="match status" value="1"/>
</dbReference>
<dbReference type="AlphaFoldDB" id="A0AAX7UXK1"/>
<dbReference type="Gene3D" id="1.10.167.10">
    <property type="entry name" value="Regulator of G-protein Signalling 4, domain 2"/>
    <property type="match status" value="1"/>
</dbReference>
<feature type="domain" description="RGS" evidence="3">
    <location>
        <begin position="306"/>
        <end position="438"/>
    </location>
</feature>
<dbReference type="Pfam" id="PF02194">
    <property type="entry name" value="PXA"/>
    <property type="match status" value="1"/>
</dbReference>
<dbReference type="Ensembl" id="ENSACLT00000061419.1">
    <property type="protein sequence ID" value="ENSACLP00000073527.1"/>
    <property type="gene ID" value="ENSACLG00000012214.2"/>
</dbReference>
<dbReference type="InterPro" id="IPR013937">
    <property type="entry name" value="Sorting_nexin_C"/>
</dbReference>
<dbReference type="InterPro" id="IPR044926">
    <property type="entry name" value="RGS_subdomain_2"/>
</dbReference>
<dbReference type="Pfam" id="PF00615">
    <property type="entry name" value="RGS"/>
    <property type="match status" value="1"/>
</dbReference>
<dbReference type="InterPro" id="IPR036871">
    <property type="entry name" value="PX_dom_sf"/>
</dbReference>